<dbReference type="EMBL" id="JAHQIW010006862">
    <property type="protein sequence ID" value="KAJ1370804.1"/>
    <property type="molecule type" value="Genomic_DNA"/>
</dbReference>
<comment type="catalytic activity">
    <reaction evidence="8 9">
        <text>tRNA(Tyr) + L-tyrosine + ATP = L-tyrosyl-tRNA(Tyr) + AMP + diphosphate + H(+)</text>
        <dbReference type="Rhea" id="RHEA:10220"/>
        <dbReference type="Rhea" id="RHEA-COMP:9706"/>
        <dbReference type="Rhea" id="RHEA-COMP:9707"/>
        <dbReference type="ChEBI" id="CHEBI:15378"/>
        <dbReference type="ChEBI" id="CHEBI:30616"/>
        <dbReference type="ChEBI" id="CHEBI:33019"/>
        <dbReference type="ChEBI" id="CHEBI:58315"/>
        <dbReference type="ChEBI" id="CHEBI:78442"/>
        <dbReference type="ChEBI" id="CHEBI:78536"/>
        <dbReference type="ChEBI" id="CHEBI:456215"/>
        <dbReference type="EC" id="6.1.1.1"/>
    </reaction>
</comment>
<dbReference type="InterPro" id="IPR024088">
    <property type="entry name" value="Tyr-tRNA-ligase_bac-type"/>
</dbReference>
<dbReference type="NCBIfam" id="TIGR00234">
    <property type="entry name" value="tyrS"/>
    <property type="match status" value="1"/>
</dbReference>
<dbReference type="Proteomes" id="UP001196413">
    <property type="component" value="Unassembled WGS sequence"/>
</dbReference>
<proteinExistence type="inferred from homology"/>
<dbReference type="EC" id="6.1.1.1" evidence="1 9"/>
<evidence type="ECO:0000256" key="2">
    <source>
        <dbReference type="ARBA" id="ARBA00022598"/>
    </source>
</evidence>
<comment type="caution">
    <text evidence="10">The sequence shown here is derived from an EMBL/GenBank/DDBJ whole genome shotgun (WGS) entry which is preliminary data.</text>
</comment>
<keyword evidence="3 9" id="KW-0547">Nucleotide-binding</keyword>
<evidence type="ECO:0000313" key="11">
    <source>
        <dbReference type="Proteomes" id="UP001196413"/>
    </source>
</evidence>
<evidence type="ECO:0000256" key="1">
    <source>
        <dbReference type="ARBA" id="ARBA00013160"/>
    </source>
</evidence>
<dbReference type="PANTHER" id="PTHR11766:SF0">
    <property type="entry name" value="TYROSINE--TRNA LIGASE, MITOCHONDRIAL"/>
    <property type="match status" value="1"/>
</dbReference>
<dbReference type="GO" id="GO:0005829">
    <property type="term" value="C:cytosol"/>
    <property type="evidence" value="ECO:0007669"/>
    <property type="project" value="TreeGrafter"/>
</dbReference>
<protein>
    <recommendedName>
        <fullName evidence="1 9">Tyrosine--tRNA ligase</fullName>
        <ecNumber evidence="1 9">6.1.1.1</ecNumber>
    </recommendedName>
    <alternativeName>
        <fullName evidence="7 9">Tyrosyl-tRNA synthetase</fullName>
    </alternativeName>
</protein>
<evidence type="ECO:0000256" key="3">
    <source>
        <dbReference type="ARBA" id="ARBA00022741"/>
    </source>
</evidence>
<dbReference type="GO" id="GO:0005739">
    <property type="term" value="C:mitochondrion"/>
    <property type="evidence" value="ECO:0007669"/>
    <property type="project" value="TreeGrafter"/>
</dbReference>
<keyword evidence="2 9" id="KW-0436">Ligase</keyword>
<name>A0AAD5WHM1_PARTN</name>
<keyword evidence="5 9" id="KW-0648">Protein biosynthesis</keyword>
<dbReference type="CDD" id="cd00805">
    <property type="entry name" value="TyrRS_core"/>
    <property type="match status" value="1"/>
</dbReference>
<evidence type="ECO:0000313" key="10">
    <source>
        <dbReference type="EMBL" id="KAJ1370804.1"/>
    </source>
</evidence>
<evidence type="ECO:0000256" key="6">
    <source>
        <dbReference type="ARBA" id="ARBA00023146"/>
    </source>
</evidence>
<evidence type="ECO:0000256" key="4">
    <source>
        <dbReference type="ARBA" id="ARBA00022840"/>
    </source>
</evidence>
<gene>
    <name evidence="10" type="primary">YARS-1</name>
    <name evidence="10" type="ORF">KIN20_032608</name>
</gene>
<evidence type="ECO:0000256" key="7">
    <source>
        <dbReference type="ARBA" id="ARBA00033323"/>
    </source>
</evidence>
<organism evidence="10 11">
    <name type="scientific">Parelaphostrongylus tenuis</name>
    <name type="common">Meningeal worm</name>
    <dbReference type="NCBI Taxonomy" id="148309"/>
    <lineage>
        <taxon>Eukaryota</taxon>
        <taxon>Metazoa</taxon>
        <taxon>Ecdysozoa</taxon>
        <taxon>Nematoda</taxon>
        <taxon>Chromadorea</taxon>
        <taxon>Rhabditida</taxon>
        <taxon>Rhabditina</taxon>
        <taxon>Rhabditomorpha</taxon>
        <taxon>Strongyloidea</taxon>
        <taxon>Metastrongylidae</taxon>
        <taxon>Parelaphostrongylus</taxon>
    </lineage>
</organism>
<keyword evidence="11" id="KW-1185">Reference proteome</keyword>
<dbReference type="AlphaFoldDB" id="A0AAD5WHM1"/>
<dbReference type="InterPro" id="IPR002307">
    <property type="entry name" value="Tyr-tRNA-ligase"/>
</dbReference>
<dbReference type="Gene3D" id="3.40.50.620">
    <property type="entry name" value="HUPs"/>
    <property type="match status" value="1"/>
</dbReference>
<dbReference type="PROSITE" id="PS00178">
    <property type="entry name" value="AA_TRNA_LIGASE_I"/>
    <property type="match status" value="1"/>
</dbReference>
<evidence type="ECO:0000256" key="9">
    <source>
        <dbReference type="RuleBase" id="RU361234"/>
    </source>
</evidence>
<dbReference type="Pfam" id="PF00579">
    <property type="entry name" value="tRNA-synt_1b"/>
    <property type="match status" value="1"/>
</dbReference>
<sequence length="424" mass="47330">MPAIIAIGRLSSPFLRCYGLRWCSSIANYIAELRTRGLIRSTYPSKLDTEFAAELKSLPPVVYAGFDPTSKSLHIGNLLVLVNLLRCSQFGLRPIAIVGGATAAVGDPSGRSTERKSQAKDVLLRNTELIAAQLRNIAGNVLNDELIVIDNNTWFKEMSVVDYLRNCKHLRVGEMLRMGAIKSRLSEECGGISFTEFSYQTMQAIDWFMLLKEYNCRFQIGGSDQLGHLDLGAHYIKRTCEGKFAAGICLPLVTDRAGNKLGKSVGEGQVWLSADLTSPFHFYQFLRQLHDDEAELMYRYFSLDHWEDVSAKIAEHRLNLGKWIVQDALANELTKVVHGEKGLIMAQRCSRALFSSKMSACGAVIRGALRRTRVTIFQVRDGRSQILPVFAFVDDGEQLQQLREYLNSVGKANLDLKGPTGCIR</sequence>
<comment type="similarity">
    <text evidence="9">Belongs to the class-I aminoacyl-tRNA synthetase family.</text>
</comment>
<dbReference type="InterPro" id="IPR014729">
    <property type="entry name" value="Rossmann-like_a/b/a_fold"/>
</dbReference>
<evidence type="ECO:0000256" key="5">
    <source>
        <dbReference type="ARBA" id="ARBA00022917"/>
    </source>
</evidence>
<dbReference type="GO" id="GO:0006437">
    <property type="term" value="P:tyrosyl-tRNA aminoacylation"/>
    <property type="evidence" value="ECO:0007669"/>
    <property type="project" value="InterPro"/>
</dbReference>
<reference evidence="10" key="1">
    <citation type="submission" date="2021-06" db="EMBL/GenBank/DDBJ databases">
        <title>Parelaphostrongylus tenuis whole genome reference sequence.</title>
        <authorList>
            <person name="Garwood T.J."/>
            <person name="Larsen P.A."/>
            <person name="Fountain-Jones N.M."/>
            <person name="Garbe J.R."/>
            <person name="Macchietto M.G."/>
            <person name="Kania S.A."/>
            <person name="Gerhold R.W."/>
            <person name="Richards J.E."/>
            <person name="Wolf T.M."/>
        </authorList>
    </citation>
    <scope>NUCLEOTIDE SEQUENCE</scope>
    <source>
        <strain evidence="10">MNPRO001-30</strain>
        <tissue evidence="10">Meninges</tissue>
    </source>
</reference>
<dbReference type="InterPro" id="IPR002305">
    <property type="entry name" value="aa-tRNA-synth_Ic"/>
</dbReference>
<accession>A0AAD5WHM1</accession>
<dbReference type="GO" id="GO:0004831">
    <property type="term" value="F:tyrosine-tRNA ligase activity"/>
    <property type="evidence" value="ECO:0007669"/>
    <property type="project" value="UniProtKB-EC"/>
</dbReference>
<dbReference type="Gene3D" id="1.10.240.10">
    <property type="entry name" value="Tyrosyl-Transfer RNA Synthetase"/>
    <property type="match status" value="1"/>
</dbReference>
<dbReference type="InterPro" id="IPR001412">
    <property type="entry name" value="aa-tRNA-synth_I_CS"/>
</dbReference>
<dbReference type="GO" id="GO:0005524">
    <property type="term" value="F:ATP binding"/>
    <property type="evidence" value="ECO:0007669"/>
    <property type="project" value="UniProtKB-KW"/>
</dbReference>
<dbReference type="PANTHER" id="PTHR11766">
    <property type="entry name" value="TYROSYL-TRNA SYNTHETASE"/>
    <property type="match status" value="1"/>
</dbReference>
<dbReference type="PRINTS" id="PR01040">
    <property type="entry name" value="TRNASYNTHTYR"/>
</dbReference>
<keyword evidence="4 9" id="KW-0067">ATP-binding</keyword>
<keyword evidence="6 9" id="KW-0030">Aminoacyl-tRNA synthetase</keyword>
<evidence type="ECO:0000256" key="8">
    <source>
        <dbReference type="ARBA" id="ARBA00048248"/>
    </source>
</evidence>
<dbReference type="SUPFAM" id="SSF52374">
    <property type="entry name" value="Nucleotidylyl transferase"/>
    <property type="match status" value="1"/>
</dbReference>